<evidence type="ECO:0000256" key="1">
    <source>
        <dbReference type="SAM" id="Phobius"/>
    </source>
</evidence>
<reference evidence="3 5" key="5">
    <citation type="journal article" date="2012" name="Curr. Microbiol.">
        <title>Re-annotation of two hyperthermophilic archaea Pyrococcus abyssi GE5 and Pyrococcus furiosus DSM 3638.</title>
        <authorList>
            <person name="Gao J."/>
            <person name="Wang J."/>
        </authorList>
    </citation>
    <scope>GENOME REANNOTATION</scope>
    <source>
        <strain evidence="3">GE5</strain>
        <strain evidence="5">GE5 / Orsay</strain>
    </source>
</reference>
<dbReference type="EMBL" id="HE613800">
    <property type="protein sequence ID" value="CCE69746.1"/>
    <property type="molecule type" value="Genomic_DNA"/>
</dbReference>
<reference evidence="2" key="2">
    <citation type="journal article" date="2000" name="J. Mol. Biol.">
        <title>Archaeal homologs of eukaryotic methylation guide small nucleolar RNAs: lessons from the Pyrococcus genomes.</title>
        <authorList>
            <person name="Gaspin C."/>
            <person name="Cavaille J."/>
            <person name="Erauso G."/>
        </authorList>
    </citation>
    <scope>NUCLEOTIDE SEQUENCE</scope>
    <source>
        <strain evidence="2">Orsay</strain>
    </source>
</reference>
<dbReference type="PIR" id="D75151">
    <property type="entry name" value="D75151"/>
</dbReference>
<reference evidence="2" key="3">
    <citation type="journal article" date="2001" name="Genome Res.">
        <title>Genome evolution at the genus level: comparison of three complete genomes of hyperthermophilic archaea.</title>
        <authorList>
            <person name="Lecompte O."/>
            <person name="Ripp R."/>
            <person name="Puzos-Barbe V."/>
            <person name="Duprat S."/>
            <person name="Heilig R."/>
            <person name="Dietrich J."/>
            <person name="Thierry J.C."/>
            <person name="Poch O."/>
        </authorList>
    </citation>
    <scope>NUCLEOTIDE SEQUENCE</scope>
    <source>
        <strain evidence="2">Orsay</strain>
    </source>
</reference>
<proteinExistence type="predicted"/>
<sequence>MILERILKPRYIALILEEIPREKGLHIMELPKGTGYEVEVGVEYFVDSTFGKFIYIVKSKDLLILARSDKKLNVKEKEEFLIRNEKGLKRFLISKVSKSEKIKIEGLSLSLAMVAGILFSYFTELEDYMVIIAGIFGVAGKIIEKVFMYYIIGYCKS</sequence>
<dbReference type="eggNOG" id="arCOG07080">
    <property type="taxonomic scope" value="Archaea"/>
</dbReference>
<dbReference type="RefSeq" id="WP_010867491.1">
    <property type="nucleotide sequence ID" value="NC_000868.1"/>
</dbReference>
<organism evidence="2 4">
    <name type="scientific">Pyrococcus abyssi (strain GE5 / Orsay)</name>
    <dbReference type="NCBI Taxonomy" id="272844"/>
    <lineage>
        <taxon>Archaea</taxon>
        <taxon>Methanobacteriati</taxon>
        <taxon>Methanobacteriota</taxon>
        <taxon>Thermococci</taxon>
        <taxon>Thermococcales</taxon>
        <taxon>Thermococcaceae</taxon>
        <taxon>Pyrococcus</taxon>
    </lineage>
</organism>
<evidence type="ECO:0000313" key="3">
    <source>
        <dbReference type="EMBL" id="CCE69746.1"/>
    </source>
</evidence>
<reference evidence="2 4" key="4">
    <citation type="journal article" date="2003" name="Mol. Microbiol.">
        <title>An integrated analysis of the genome of the hyperthermophilic archaeon Pyrococcus abyssi.</title>
        <authorList>
            <person name="Cohen G."/>
            <person name="Barbe V."/>
            <person name="Flament D."/>
            <person name="Galperin M."/>
            <person name="Heilig R."/>
            <person name="Ripp R."/>
            <person name="Lecompte O."/>
            <person name="Prieur D."/>
            <person name="Poch O."/>
            <person name="Quellerou J."/>
            <person name="Thierry J.C."/>
            <person name="Van der Oost J."/>
            <person name="Weissenbach J."/>
            <person name="Zivanovic Y."/>
            <person name="Forterre P."/>
        </authorList>
    </citation>
    <scope>NUCLEOTIDE SEQUENCE [LARGE SCALE GENOMIC DNA]</scope>
    <source>
        <strain evidence="4">GE5 / Orsay</strain>
        <strain evidence="2">Orsay</strain>
    </source>
</reference>
<keyword evidence="4" id="KW-1185">Reference proteome</keyword>
<reference evidence="2" key="1">
    <citation type="submission" date="1999-07" db="EMBL/GenBank/DDBJ databases">
        <authorList>
            <person name="Genoscope"/>
        </authorList>
    </citation>
    <scope>NUCLEOTIDE SEQUENCE</scope>
    <source>
        <strain evidence="2">Orsay</strain>
    </source>
</reference>
<feature type="transmembrane region" description="Helical" evidence="1">
    <location>
        <begin position="104"/>
        <end position="122"/>
    </location>
</feature>
<dbReference type="PATRIC" id="fig|272844.11.peg.390"/>
<evidence type="ECO:0000313" key="5">
    <source>
        <dbReference type="Proteomes" id="UP000009139"/>
    </source>
</evidence>
<protein>
    <submittedName>
        <fullName evidence="2">Uncharacterized protein</fullName>
    </submittedName>
</protein>
<accession>Q9V1Q8</accession>
<dbReference type="Proteomes" id="UP000000810">
    <property type="component" value="Chromosome"/>
</dbReference>
<dbReference type="HOGENOM" id="CLU_1674050_0_0_2"/>
<dbReference type="AlphaFoldDB" id="Q9V1Q8"/>
<feature type="transmembrane region" description="Helical" evidence="1">
    <location>
        <begin position="128"/>
        <end position="152"/>
    </location>
</feature>
<dbReference type="Proteomes" id="UP000009139">
    <property type="component" value="Chromosome"/>
</dbReference>
<keyword evidence="1" id="KW-1133">Transmembrane helix</keyword>
<keyword evidence="1" id="KW-0472">Membrane</keyword>
<gene>
    <name evidence="2" type="ordered locus">PAB0246</name>
</gene>
<evidence type="ECO:0000313" key="4">
    <source>
        <dbReference type="Proteomes" id="UP000000810"/>
    </source>
</evidence>
<keyword evidence="1" id="KW-0812">Transmembrane</keyword>
<dbReference type="EMBL" id="AJ248284">
    <property type="protein sequence ID" value="CAB49291.1"/>
    <property type="molecule type" value="Genomic_DNA"/>
</dbReference>
<evidence type="ECO:0000313" key="2">
    <source>
        <dbReference type="EMBL" id="CAB49291.1"/>
    </source>
</evidence>
<dbReference type="OrthoDB" id="103430at2157"/>
<dbReference type="KEGG" id="pab:PAB0246"/>
<name>Q9V1Q8_PYRAB</name>
<dbReference type="STRING" id="272844.PAB0246"/>